<keyword evidence="1" id="KW-1133">Transmembrane helix</keyword>
<name>A0A8D8VYL3_9HEMI</name>
<dbReference type="AlphaFoldDB" id="A0A8D8VYL3"/>
<feature type="transmembrane region" description="Helical" evidence="1">
    <location>
        <begin position="12"/>
        <end position="31"/>
    </location>
</feature>
<keyword evidence="1" id="KW-0812">Transmembrane</keyword>
<reference evidence="2" key="1">
    <citation type="submission" date="2021-05" db="EMBL/GenBank/DDBJ databases">
        <authorList>
            <person name="Alioto T."/>
            <person name="Alioto T."/>
            <person name="Gomez Garrido J."/>
        </authorList>
    </citation>
    <scope>NUCLEOTIDE SEQUENCE</scope>
</reference>
<proteinExistence type="predicted"/>
<evidence type="ECO:0000313" key="2">
    <source>
        <dbReference type="EMBL" id="CAG6640558.1"/>
    </source>
</evidence>
<protein>
    <submittedName>
        <fullName evidence="2">Uncharacterized protein</fullName>
    </submittedName>
</protein>
<dbReference type="EMBL" id="HBUF01112640">
    <property type="protein sequence ID" value="CAG6640558.1"/>
    <property type="molecule type" value="Transcribed_RNA"/>
</dbReference>
<sequence>MPSCPHPGPPTRQIGTSTFYLVSICLILSALNQTCNRAKNRYINVILPCKHFFVTISDTTYLKQALNPGCSKGRYSHRLELEYYNVLHIMYYPSRHLLKEIIQNTHNRDRPCLMFIIIFKANKIIQKSVSLVLSIQLATLILNILANRQFCPHSASIIHTGF</sequence>
<keyword evidence="1" id="KW-0472">Membrane</keyword>
<organism evidence="2">
    <name type="scientific">Cacopsylla melanoneura</name>
    <dbReference type="NCBI Taxonomy" id="428564"/>
    <lineage>
        <taxon>Eukaryota</taxon>
        <taxon>Metazoa</taxon>
        <taxon>Ecdysozoa</taxon>
        <taxon>Arthropoda</taxon>
        <taxon>Hexapoda</taxon>
        <taxon>Insecta</taxon>
        <taxon>Pterygota</taxon>
        <taxon>Neoptera</taxon>
        <taxon>Paraneoptera</taxon>
        <taxon>Hemiptera</taxon>
        <taxon>Sternorrhyncha</taxon>
        <taxon>Psylloidea</taxon>
        <taxon>Psyllidae</taxon>
        <taxon>Psyllinae</taxon>
        <taxon>Cacopsylla</taxon>
    </lineage>
</organism>
<evidence type="ECO:0000256" key="1">
    <source>
        <dbReference type="SAM" id="Phobius"/>
    </source>
</evidence>
<accession>A0A8D8VYL3</accession>